<dbReference type="SUPFAM" id="SSF55846">
    <property type="entry name" value="N-acetylmuramoyl-L-alanine amidase-like"/>
    <property type="match status" value="1"/>
</dbReference>
<comment type="subcellular location">
    <subcellularLocation>
        <location evidence="3">Cytoplasm</location>
    </subcellularLocation>
</comment>
<proteinExistence type="inferred from homology"/>
<dbReference type="OrthoDB" id="9794842at2"/>
<dbReference type="Proteomes" id="UP000472580">
    <property type="component" value="Unassembled WGS sequence"/>
</dbReference>
<dbReference type="InterPro" id="IPR036505">
    <property type="entry name" value="Amidase/PGRP_sf"/>
</dbReference>
<dbReference type="AlphaFoldDB" id="A0A6L6YJ31"/>
<evidence type="ECO:0000259" key="13">
    <source>
        <dbReference type="SMART" id="SM00644"/>
    </source>
</evidence>
<evidence type="ECO:0000256" key="8">
    <source>
        <dbReference type="ARBA" id="ARBA00022801"/>
    </source>
</evidence>
<dbReference type="GO" id="GO:0009254">
    <property type="term" value="P:peptidoglycan turnover"/>
    <property type="evidence" value="ECO:0007669"/>
    <property type="project" value="TreeGrafter"/>
</dbReference>
<feature type="domain" description="N-acetylmuramoyl-L-alanine amidase" evidence="13">
    <location>
        <begin position="17"/>
        <end position="165"/>
    </location>
</feature>
<keyword evidence="15" id="KW-1185">Reference proteome</keyword>
<evidence type="ECO:0000256" key="4">
    <source>
        <dbReference type="ARBA" id="ARBA00007553"/>
    </source>
</evidence>
<accession>A0A6L6YJ31</accession>
<dbReference type="RefSeq" id="WP_160335799.1">
    <property type="nucleotide sequence ID" value="NZ_CALPCR010000025.1"/>
</dbReference>
<dbReference type="PANTHER" id="PTHR30417:SF4">
    <property type="entry name" value="1,6-ANHYDRO-N-ACETYLMURAMYL-L-ALANINE AMIDASE AMPD"/>
    <property type="match status" value="1"/>
</dbReference>
<keyword evidence="8 14" id="KW-0378">Hydrolase</keyword>
<evidence type="ECO:0000256" key="10">
    <source>
        <dbReference type="ARBA" id="ARBA00023316"/>
    </source>
</evidence>
<dbReference type="InterPro" id="IPR002502">
    <property type="entry name" value="Amidase_domain"/>
</dbReference>
<evidence type="ECO:0000256" key="5">
    <source>
        <dbReference type="ARBA" id="ARBA00011901"/>
    </source>
</evidence>
<dbReference type="GO" id="GO:0009253">
    <property type="term" value="P:peptidoglycan catabolic process"/>
    <property type="evidence" value="ECO:0007669"/>
    <property type="project" value="InterPro"/>
</dbReference>
<dbReference type="GO" id="GO:0046872">
    <property type="term" value="F:metal ion binding"/>
    <property type="evidence" value="ECO:0007669"/>
    <property type="project" value="UniProtKB-KW"/>
</dbReference>
<evidence type="ECO:0000256" key="9">
    <source>
        <dbReference type="ARBA" id="ARBA00022833"/>
    </source>
</evidence>
<dbReference type="PANTHER" id="PTHR30417">
    <property type="entry name" value="N-ACETYLMURAMOYL-L-ALANINE AMIDASE AMID"/>
    <property type="match status" value="1"/>
</dbReference>
<evidence type="ECO:0000256" key="12">
    <source>
        <dbReference type="ARBA" id="ARBA00042615"/>
    </source>
</evidence>
<dbReference type="NCBIfam" id="NF008758">
    <property type="entry name" value="PRK11789.1"/>
    <property type="match status" value="1"/>
</dbReference>
<dbReference type="EMBL" id="WSRP01000029">
    <property type="protein sequence ID" value="MVX57374.1"/>
    <property type="molecule type" value="Genomic_DNA"/>
</dbReference>
<sequence>MKIDSDGWCDEAYIRISPHFNERPQNEKISLIVIHNISLPRGKFGTGYVDALFQNTLDCEADPSFSDLEGLHVSSHFFIDRKGQLFQYVSCLDRAWHAGVSRFAGREGCNDFSIGIELEGTDDIAYTDEQYQMLALLTDTLADTYPITDITGHANIAPQRKTDPGASFDWIKFERLCKTGKLISYPFV</sequence>
<dbReference type="Pfam" id="PF01510">
    <property type="entry name" value="Amidase_2"/>
    <property type="match status" value="1"/>
</dbReference>
<dbReference type="CDD" id="cd06583">
    <property type="entry name" value="PGRP"/>
    <property type="match status" value="1"/>
</dbReference>
<dbReference type="SMART" id="SM00644">
    <property type="entry name" value="Ami_2"/>
    <property type="match status" value="1"/>
</dbReference>
<keyword evidence="10" id="KW-0961">Cell wall biogenesis/degradation</keyword>
<comment type="cofactor">
    <cofactor evidence="2">
        <name>Zn(2+)</name>
        <dbReference type="ChEBI" id="CHEBI:29105"/>
    </cofactor>
</comment>
<gene>
    <name evidence="14" type="primary">ampD</name>
    <name evidence="14" type="ORF">E5987_09215</name>
</gene>
<evidence type="ECO:0000313" key="14">
    <source>
        <dbReference type="EMBL" id="MVX57374.1"/>
    </source>
</evidence>
<evidence type="ECO:0000313" key="15">
    <source>
        <dbReference type="Proteomes" id="UP000472580"/>
    </source>
</evidence>
<dbReference type="GO" id="GO:0071555">
    <property type="term" value="P:cell wall organization"/>
    <property type="evidence" value="ECO:0007669"/>
    <property type="project" value="UniProtKB-KW"/>
</dbReference>
<comment type="caution">
    <text evidence="14">The sequence shown here is derived from an EMBL/GenBank/DDBJ whole genome shotgun (WGS) entry which is preliminary data.</text>
</comment>
<comment type="similarity">
    <text evidence="4">Belongs to the N-acetylmuramoyl-L-alanine amidase 2 family.</text>
</comment>
<evidence type="ECO:0000256" key="2">
    <source>
        <dbReference type="ARBA" id="ARBA00001947"/>
    </source>
</evidence>
<dbReference type="GO" id="GO:0005737">
    <property type="term" value="C:cytoplasm"/>
    <property type="evidence" value="ECO:0007669"/>
    <property type="project" value="UniProtKB-SubCell"/>
</dbReference>
<dbReference type="GO" id="GO:0008745">
    <property type="term" value="F:N-acetylmuramoyl-L-alanine amidase activity"/>
    <property type="evidence" value="ECO:0007669"/>
    <property type="project" value="UniProtKB-EC"/>
</dbReference>
<comment type="catalytic activity">
    <reaction evidence="1">
        <text>Hydrolyzes the link between N-acetylmuramoyl residues and L-amino acid residues in certain cell-wall glycopeptides.</text>
        <dbReference type="EC" id="3.5.1.28"/>
    </reaction>
</comment>
<dbReference type="Gene3D" id="3.40.80.10">
    <property type="entry name" value="Peptidoglycan recognition protein-like"/>
    <property type="match status" value="1"/>
</dbReference>
<evidence type="ECO:0000256" key="7">
    <source>
        <dbReference type="ARBA" id="ARBA00022723"/>
    </source>
</evidence>
<protein>
    <recommendedName>
        <fullName evidence="11">1,6-anhydro-N-acetylmuramyl-L-alanine amidase AmpD</fullName>
        <ecNumber evidence="5">3.5.1.28</ecNumber>
    </recommendedName>
    <alternativeName>
        <fullName evidence="12">N-acetylmuramoyl-L-alanine amidase</fullName>
    </alternativeName>
</protein>
<reference evidence="14 15" key="1">
    <citation type="submission" date="2019-12" db="EMBL/GenBank/DDBJ databases">
        <title>Microbes associate with the intestines of laboratory mice.</title>
        <authorList>
            <person name="Navarre W."/>
            <person name="Wong E."/>
        </authorList>
    </citation>
    <scope>NUCLEOTIDE SEQUENCE [LARGE SCALE GENOMIC DNA]</scope>
    <source>
        <strain evidence="14 15">NM82_D38</strain>
    </source>
</reference>
<dbReference type="InterPro" id="IPR051206">
    <property type="entry name" value="NAMLAA_amidase_2"/>
</dbReference>
<keyword evidence="7" id="KW-0479">Metal-binding</keyword>
<organism evidence="14 15">
    <name type="scientific">Parasutterella muris</name>
    <dbReference type="NCBI Taxonomy" id="2565572"/>
    <lineage>
        <taxon>Bacteria</taxon>
        <taxon>Pseudomonadati</taxon>
        <taxon>Pseudomonadota</taxon>
        <taxon>Betaproteobacteria</taxon>
        <taxon>Burkholderiales</taxon>
        <taxon>Sutterellaceae</taxon>
        <taxon>Parasutterella</taxon>
    </lineage>
</organism>
<evidence type="ECO:0000256" key="1">
    <source>
        <dbReference type="ARBA" id="ARBA00001561"/>
    </source>
</evidence>
<name>A0A6L6YJ31_9BURK</name>
<keyword evidence="9" id="KW-0862">Zinc</keyword>
<evidence type="ECO:0000256" key="11">
    <source>
        <dbReference type="ARBA" id="ARBA00039257"/>
    </source>
</evidence>
<evidence type="ECO:0000256" key="3">
    <source>
        <dbReference type="ARBA" id="ARBA00004496"/>
    </source>
</evidence>
<dbReference type="EC" id="3.5.1.28" evidence="5"/>
<keyword evidence="6" id="KW-0963">Cytoplasm</keyword>
<evidence type="ECO:0000256" key="6">
    <source>
        <dbReference type="ARBA" id="ARBA00022490"/>
    </source>
</evidence>